<dbReference type="SUPFAM" id="SSF53474">
    <property type="entry name" value="alpha/beta-Hydrolases"/>
    <property type="match status" value="1"/>
</dbReference>
<dbReference type="Pfam" id="PF00756">
    <property type="entry name" value="Esterase"/>
    <property type="match status" value="1"/>
</dbReference>
<dbReference type="RefSeq" id="WP_149352116.1">
    <property type="nucleotide sequence ID" value="NZ_VTRV01000029.1"/>
</dbReference>
<dbReference type="OrthoDB" id="9779853at2"/>
<dbReference type="InterPro" id="IPR050471">
    <property type="entry name" value="AB_hydrolase"/>
</dbReference>
<dbReference type="AlphaFoldDB" id="A0A5D8Z9I4"/>
<organism evidence="1 2">
    <name type="scientific">Cognatilysobacter lacus</name>
    <dbReference type="NCBI Taxonomy" id="1643323"/>
    <lineage>
        <taxon>Bacteria</taxon>
        <taxon>Pseudomonadati</taxon>
        <taxon>Pseudomonadota</taxon>
        <taxon>Gammaproteobacteria</taxon>
        <taxon>Lysobacterales</taxon>
        <taxon>Lysobacteraceae</taxon>
        <taxon>Cognatilysobacter</taxon>
    </lineage>
</organism>
<dbReference type="InterPro" id="IPR029058">
    <property type="entry name" value="AB_hydrolase_fold"/>
</dbReference>
<dbReference type="Proteomes" id="UP000323164">
    <property type="component" value="Unassembled WGS sequence"/>
</dbReference>
<dbReference type="Gene3D" id="3.40.50.1820">
    <property type="entry name" value="alpha/beta hydrolase"/>
    <property type="match status" value="1"/>
</dbReference>
<keyword evidence="2" id="KW-1185">Reference proteome</keyword>
<accession>A0A5D8Z9I4</accession>
<dbReference type="EMBL" id="VTRV01000029">
    <property type="protein sequence ID" value="TZF90713.1"/>
    <property type="molecule type" value="Genomic_DNA"/>
</dbReference>
<dbReference type="GO" id="GO:0016787">
    <property type="term" value="F:hydrolase activity"/>
    <property type="evidence" value="ECO:0007669"/>
    <property type="project" value="UniProtKB-KW"/>
</dbReference>
<reference evidence="1 2" key="1">
    <citation type="submission" date="2019-08" db="EMBL/GenBank/DDBJ databases">
        <title>Draft genome sequence of Lysobacter sp. UKS-15.</title>
        <authorList>
            <person name="Im W.-T."/>
        </authorList>
    </citation>
    <scope>NUCLEOTIDE SEQUENCE [LARGE SCALE GENOMIC DNA]</scope>
    <source>
        <strain evidence="1 2">UKS-15</strain>
    </source>
</reference>
<evidence type="ECO:0000313" key="2">
    <source>
        <dbReference type="Proteomes" id="UP000323164"/>
    </source>
</evidence>
<evidence type="ECO:0000313" key="1">
    <source>
        <dbReference type="EMBL" id="TZF90713.1"/>
    </source>
</evidence>
<comment type="caution">
    <text evidence="1">The sequence shown here is derived from an EMBL/GenBank/DDBJ whole genome shotgun (WGS) entry which is preliminary data.</text>
</comment>
<gene>
    <name evidence="1" type="ORF">FW784_04220</name>
</gene>
<dbReference type="InterPro" id="IPR000801">
    <property type="entry name" value="Esterase-like"/>
</dbReference>
<sequence>MQFFEYGKPDGQPLVFLLGTPHTGDSVAELSELASEQDIRLICPTRSWYLDAAAKPSFESCSRSVLAYLAHAGIDRAAVMGGSGGGPFALHLATNNPSYFSGCYLVASMGDPQVFKQTVASTHTKTLLELFGSSSYDQFVSQLGQWGVPPQLAHGVWADFDVLLGSWDAIHFRSPVRVFIHHGENDDNAPLESVRSLAAQLSCAELRLSPHASHLGLANDKELTEFRAIFSEAARHLSAPA</sequence>
<protein>
    <submittedName>
        <fullName evidence="1">Alpha/beta hydrolase</fullName>
    </submittedName>
</protein>
<dbReference type="PANTHER" id="PTHR43433:SF10">
    <property type="entry name" value="AB HYDROLASE-1 DOMAIN-CONTAINING PROTEIN"/>
    <property type="match status" value="1"/>
</dbReference>
<keyword evidence="1" id="KW-0378">Hydrolase</keyword>
<dbReference type="PANTHER" id="PTHR43433">
    <property type="entry name" value="HYDROLASE, ALPHA/BETA FOLD FAMILY PROTEIN"/>
    <property type="match status" value="1"/>
</dbReference>
<proteinExistence type="predicted"/>
<name>A0A5D8Z9I4_9GAMM</name>